<evidence type="ECO:0000256" key="2">
    <source>
        <dbReference type="ARBA" id="ARBA00022679"/>
    </source>
</evidence>
<feature type="domain" description="Thiamine pyrophosphate enzyme central" evidence="5">
    <location>
        <begin position="192"/>
        <end position="334"/>
    </location>
</feature>
<dbReference type="Proteomes" id="UP001627408">
    <property type="component" value="Unassembled WGS sequence"/>
</dbReference>
<dbReference type="InterPro" id="IPR029035">
    <property type="entry name" value="DHS-like_NAD/FAD-binding_dom"/>
</dbReference>
<dbReference type="Pfam" id="PF02775">
    <property type="entry name" value="TPP_enzyme_C"/>
    <property type="match status" value="1"/>
</dbReference>
<dbReference type="SUPFAM" id="SSF52518">
    <property type="entry name" value="Thiamin diphosphate-binding fold (THDP-binding)"/>
    <property type="match status" value="2"/>
</dbReference>
<reference evidence="8 9" key="1">
    <citation type="submission" date="2024-08" db="EMBL/GenBank/DDBJ databases">
        <title>Tateyamaria sp. nov., isolated from marine algae.</title>
        <authorList>
            <person name="Choi B.J."/>
            <person name="Kim J.M."/>
            <person name="Lee J.K."/>
            <person name="Choi D.G."/>
            <person name="Bayburt H."/>
            <person name="Baek J.H."/>
            <person name="Han D.M."/>
            <person name="Jeon C.O."/>
        </authorList>
    </citation>
    <scope>NUCLEOTIDE SEQUENCE [LARGE SCALE GENOMIC DNA]</scope>
    <source>
        <strain evidence="8 9">KMU-156</strain>
    </source>
</reference>
<comment type="caution">
    <text evidence="8">The sequence shown here is derived from an EMBL/GenBank/DDBJ whole genome shotgun (WGS) entry which is preliminary data.</text>
</comment>
<dbReference type="EMBL" id="JBHDIY010000002">
    <property type="protein sequence ID" value="MFL4468538.1"/>
    <property type="molecule type" value="Genomic_DNA"/>
</dbReference>
<dbReference type="InterPro" id="IPR012000">
    <property type="entry name" value="Thiamin_PyroP_enz_cen_dom"/>
</dbReference>
<feature type="domain" description="Thiamine pyrophosphate enzyme TPP-binding" evidence="6">
    <location>
        <begin position="389"/>
        <end position="534"/>
    </location>
</feature>
<evidence type="ECO:0000256" key="1">
    <source>
        <dbReference type="ARBA" id="ARBA00007812"/>
    </source>
</evidence>
<dbReference type="InterPro" id="IPR045229">
    <property type="entry name" value="TPP_enz"/>
</dbReference>
<dbReference type="Gene3D" id="3.40.50.1220">
    <property type="entry name" value="TPP-binding domain"/>
    <property type="match status" value="1"/>
</dbReference>
<evidence type="ECO:0000259" key="5">
    <source>
        <dbReference type="Pfam" id="PF00205"/>
    </source>
</evidence>
<keyword evidence="3 4" id="KW-0786">Thiamine pyrophosphate</keyword>
<evidence type="ECO:0000256" key="3">
    <source>
        <dbReference type="ARBA" id="ARBA00023052"/>
    </source>
</evidence>
<dbReference type="Pfam" id="PF00205">
    <property type="entry name" value="TPP_enzyme_M"/>
    <property type="match status" value="1"/>
</dbReference>
<dbReference type="InterPro" id="IPR000399">
    <property type="entry name" value="TPP-bd_CS"/>
</dbReference>
<name>A0ABW8UN35_9RHOB</name>
<dbReference type="PROSITE" id="PS00187">
    <property type="entry name" value="TPP_ENZYMES"/>
    <property type="match status" value="1"/>
</dbReference>
<evidence type="ECO:0000313" key="9">
    <source>
        <dbReference type="Proteomes" id="UP001627408"/>
    </source>
</evidence>
<evidence type="ECO:0000313" key="8">
    <source>
        <dbReference type="EMBL" id="MFL4468538.1"/>
    </source>
</evidence>
<dbReference type="Pfam" id="PF02776">
    <property type="entry name" value="TPP_enzyme_N"/>
    <property type="match status" value="1"/>
</dbReference>
<dbReference type="PANTHER" id="PTHR18968:SF129">
    <property type="entry name" value="ACETOLACTATE SYNTHASE"/>
    <property type="match status" value="1"/>
</dbReference>
<dbReference type="SUPFAM" id="SSF52467">
    <property type="entry name" value="DHS-like NAD/FAD-binding domain"/>
    <property type="match status" value="1"/>
</dbReference>
<dbReference type="RefSeq" id="WP_407594119.1">
    <property type="nucleotide sequence ID" value="NZ_JBHDIY010000002.1"/>
</dbReference>
<dbReference type="Gene3D" id="3.40.50.970">
    <property type="match status" value="2"/>
</dbReference>
<organism evidence="8 9">
    <name type="scientific">Tateyamaria armeniaca</name>
    <dbReference type="NCBI Taxonomy" id="2518930"/>
    <lineage>
        <taxon>Bacteria</taxon>
        <taxon>Pseudomonadati</taxon>
        <taxon>Pseudomonadota</taxon>
        <taxon>Alphaproteobacteria</taxon>
        <taxon>Rhodobacterales</taxon>
        <taxon>Roseobacteraceae</taxon>
        <taxon>Tateyamaria</taxon>
    </lineage>
</organism>
<comment type="similarity">
    <text evidence="1 4">Belongs to the TPP enzyme family.</text>
</comment>
<dbReference type="InterPro" id="IPR011766">
    <property type="entry name" value="TPP_enzyme_TPP-bd"/>
</dbReference>
<keyword evidence="2" id="KW-0808">Transferase</keyword>
<feature type="domain" description="Thiamine pyrophosphate enzyme N-terminal TPP-binding" evidence="7">
    <location>
        <begin position="7"/>
        <end position="121"/>
    </location>
</feature>
<dbReference type="CDD" id="cd07035">
    <property type="entry name" value="TPP_PYR_POX_like"/>
    <property type="match status" value="1"/>
</dbReference>
<sequence length="546" mass="57671">MPPSPPRAADVLAARLFDAGCRYAFGMPGGEVLTLVDALERAGIRFILCKHENAAAFMAEGAWHRTGAPGILVATVGPGALNGVNAVANAQQDRVPLIVLAGCVDADEAQTYTHQVLDQTQVFRPITKATFTLNTGAAHVIADKAVAIATEGRPGPVHIDVPITVAVTPVTPEIPAHRAVAAPVVPAPAQLDEMRAHLARAERPILIVGVDALTQGFDPRRADIAAALRQFAEMFNVPVITTYKAKGLLAEDHPLALGGAGLSPKADAVLLPLVQRADLIIGLGYDPIEMRTGWRDFFFPGIQTMIDITAEPNHHYMHQATMNVVADCGATLVAMSAGVTPRATWADGEIETARAELAVAFPADEDWGPAAIIDTCRAELPRDTLATADSGAHRILLSQMWECYEPRGLMQSSALCTMGCAIPLAMGAQVVEPERTVVSFSGDAGFLMVAGELSTAAELGLKTIFVVFVDASLALIELKQRQRQLSNAGVDFARHDFAAMGRAFGGAGHSVTSRSELQEALAAAQSSDTFSVIACVIDRGAYDGRI</sequence>
<dbReference type="InterPro" id="IPR029061">
    <property type="entry name" value="THDP-binding"/>
</dbReference>
<evidence type="ECO:0000256" key="4">
    <source>
        <dbReference type="RuleBase" id="RU362132"/>
    </source>
</evidence>
<accession>A0ABW8UN35</accession>
<gene>
    <name evidence="8" type="ORF">ACERZ8_01110</name>
</gene>
<proteinExistence type="inferred from homology"/>
<dbReference type="PANTHER" id="PTHR18968">
    <property type="entry name" value="THIAMINE PYROPHOSPHATE ENZYMES"/>
    <property type="match status" value="1"/>
</dbReference>
<evidence type="ECO:0000259" key="7">
    <source>
        <dbReference type="Pfam" id="PF02776"/>
    </source>
</evidence>
<evidence type="ECO:0000259" key="6">
    <source>
        <dbReference type="Pfam" id="PF02775"/>
    </source>
</evidence>
<keyword evidence="9" id="KW-1185">Reference proteome</keyword>
<protein>
    <submittedName>
        <fullName evidence="8">Thiamine pyrophosphate-binding protein</fullName>
    </submittedName>
</protein>
<dbReference type="InterPro" id="IPR012001">
    <property type="entry name" value="Thiamin_PyroP_enz_TPP-bd_dom"/>
</dbReference>